<accession>A0AAN9CR19</accession>
<feature type="domain" description="BHLH" evidence="6">
    <location>
        <begin position="16"/>
        <end position="72"/>
    </location>
</feature>
<dbReference type="GO" id="GO:0046983">
    <property type="term" value="F:protein dimerization activity"/>
    <property type="evidence" value="ECO:0007669"/>
    <property type="project" value="InterPro"/>
</dbReference>
<dbReference type="SMART" id="SM00353">
    <property type="entry name" value="HLH"/>
    <property type="match status" value="1"/>
</dbReference>
<dbReference type="FunFam" id="4.10.280.10:FF:000077">
    <property type="entry name" value="transcription factor HES-3 isoform X2"/>
    <property type="match status" value="1"/>
</dbReference>
<dbReference type="GO" id="GO:0005634">
    <property type="term" value="C:nucleus"/>
    <property type="evidence" value="ECO:0007669"/>
    <property type="project" value="UniProtKB-SubCell"/>
</dbReference>
<dbReference type="InterPro" id="IPR036638">
    <property type="entry name" value="HLH_DNA-bd_sf"/>
</dbReference>
<evidence type="ECO:0000313" key="8">
    <source>
        <dbReference type="EMBL" id="KAK7146443.1"/>
    </source>
</evidence>
<comment type="caution">
    <text evidence="8">The sequence shown here is derived from an EMBL/GenBank/DDBJ whole genome shotgun (WGS) entry which is preliminary data.</text>
</comment>
<dbReference type="InterPro" id="IPR011598">
    <property type="entry name" value="bHLH_dom"/>
</dbReference>
<dbReference type="EMBL" id="JAYKXH010000014">
    <property type="protein sequence ID" value="KAK7146443.1"/>
    <property type="molecule type" value="Genomic_DNA"/>
</dbReference>
<comment type="subcellular location">
    <subcellularLocation>
        <location evidence="1">Nucleus</location>
    </subcellularLocation>
</comment>
<dbReference type="AlphaFoldDB" id="A0AAN9CR19"/>
<evidence type="ECO:0000256" key="5">
    <source>
        <dbReference type="ARBA" id="ARBA00023242"/>
    </source>
</evidence>
<protein>
    <submittedName>
        <fullName evidence="8">Uncharacterized protein</fullName>
    </submittedName>
</protein>
<sequence length="229" mass="25804">MAAASDSVVAAKTRCVKKASKPLMEKKRRARINKCLNQLKSLLESVCSNNIRKRKLEKADILELTVKHLRHLQNSERGMATVCDSAEYHAGYRSCLATVSHYLHASDTDRDSRSIMLTHLTSGPRQTRVPDFSTAESDPAPILAPTNTLRRSHEVALKTDAPYPNVQQSSDRKSCFMPKRIEICDSDKISFDAQVGTTGSKKLKTIHSSLKNTKFDECCSLKHNYWRPW</sequence>
<evidence type="ECO:0000256" key="2">
    <source>
        <dbReference type="ARBA" id="ARBA00022491"/>
    </source>
</evidence>
<name>A0AAN9CR19_9TELE</name>
<evidence type="ECO:0000259" key="6">
    <source>
        <dbReference type="PROSITE" id="PS50888"/>
    </source>
</evidence>
<evidence type="ECO:0000256" key="3">
    <source>
        <dbReference type="ARBA" id="ARBA00023015"/>
    </source>
</evidence>
<dbReference type="InterPro" id="IPR003650">
    <property type="entry name" value="Orange_dom"/>
</dbReference>
<dbReference type="Pfam" id="PF00010">
    <property type="entry name" value="HLH"/>
    <property type="match status" value="1"/>
</dbReference>
<keyword evidence="3" id="KW-0805">Transcription regulation</keyword>
<keyword evidence="2" id="KW-0678">Repressor</keyword>
<dbReference type="CDD" id="cd18933">
    <property type="entry name" value="bHLH-O_HES3"/>
    <property type="match status" value="1"/>
</dbReference>
<keyword evidence="5" id="KW-0539">Nucleus</keyword>
<dbReference type="GO" id="GO:0003677">
    <property type="term" value="F:DNA binding"/>
    <property type="evidence" value="ECO:0007669"/>
    <property type="project" value="InterPro"/>
</dbReference>
<keyword evidence="9" id="KW-1185">Reference proteome</keyword>
<evidence type="ECO:0000256" key="4">
    <source>
        <dbReference type="ARBA" id="ARBA00023163"/>
    </source>
</evidence>
<dbReference type="Pfam" id="PF07527">
    <property type="entry name" value="Hairy_orange"/>
    <property type="match status" value="1"/>
</dbReference>
<dbReference type="PANTHER" id="PTHR10985">
    <property type="entry name" value="BASIC HELIX-LOOP-HELIX TRANSCRIPTION FACTOR, HES-RELATED"/>
    <property type="match status" value="1"/>
</dbReference>
<dbReference type="PROSITE" id="PS50888">
    <property type="entry name" value="BHLH"/>
    <property type="match status" value="1"/>
</dbReference>
<dbReference type="Gene3D" id="4.10.280.10">
    <property type="entry name" value="Helix-loop-helix DNA-binding domain"/>
    <property type="match status" value="1"/>
</dbReference>
<keyword evidence="4" id="KW-0804">Transcription</keyword>
<organism evidence="8 9">
    <name type="scientific">Phoxinus phoxinus</name>
    <name type="common">Eurasian minnow</name>
    <dbReference type="NCBI Taxonomy" id="58324"/>
    <lineage>
        <taxon>Eukaryota</taxon>
        <taxon>Metazoa</taxon>
        <taxon>Chordata</taxon>
        <taxon>Craniata</taxon>
        <taxon>Vertebrata</taxon>
        <taxon>Euteleostomi</taxon>
        <taxon>Actinopterygii</taxon>
        <taxon>Neopterygii</taxon>
        <taxon>Teleostei</taxon>
        <taxon>Ostariophysi</taxon>
        <taxon>Cypriniformes</taxon>
        <taxon>Leuciscidae</taxon>
        <taxon>Phoxininae</taxon>
        <taxon>Phoxinus</taxon>
    </lineage>
</organism>
<evidence type="ECO:0000256" key="1">
    <source>
        <dbReference type="ARBA" id="ARBA00004123"/>
    </source>
</evidence>
<dbReference type="SMART" id="SM00511">
    <property type="entry name" value="ORANGE"/>
    <property type="match status" value="1"/>
</dbReference>
<dbReference type="PROSITE" id="PS51054">
    <property type="entry name" value="ORANGE"/>
    <property type="match status" value="1"/>
</dbReference>
<dbReference type="GO" id="GO:0006355">
    <property type="term" value="P:regulation of DNA-templated transcription"/>
    <property type="evidence" value="ECO:0007669"/>
    <property type="project" value="InterPro"/>
</dbReference>
<dbReference type="InterPro" id="IPR050370">
    <property type="entry name" value="HES_HEY"/>
</dbReference>
<dbReference type="SUPFAM" id="SSF47459">
    <property type="entry name" value="HLH, helix-loop-helix DNA-binding domain"/>
    <property type="match status" value="1"/>
</dbReference>
<evidence type="ECO:0000259" key="7">
    <source>
        <dbReference type="PROSITE" id="PS51054"/>
    </source>
</evidence>
<gene>
    <name evidence="8" type="ORF">R3I93_014020</name>
</gene>
<proteinExistence type="predicted"/>
<dbReference type="Proteomes" id="UP001364617">
    <property type="component" value="Unassembled WGS sequence"/>
</dbReference>
<evidence type="ECO:0000313" key="9">
    <source>
        <dbReference type="Proteomes" id="UP001364617"/>
    </source>
</evidence>
<feature type="domain" description="Orange" evidence="7">
    <location>
        <begin position="88"/>
        <end position="120"/>
    </location>
</feature>
<reference evidence="8 9" key="1">
    <citation type="submission" date="2024-02" db="EMBL/GenBank/DDBJ databases">
        <title>Chromosome-level genome assembly of the Eurasian Minnow (Phoxinus phoxinus).</title>
        <authorList>
            <person name="Oriowo T.O."/>
            <person name="Martin S."/>
            <person name="Stange M."/>
            <person name="Chrysostomakis Y."/>
            <person name="Brown T."/>
            <person name="Winkler S."/>
            <person name="Kukowka S."/>
            <person name="Myers E.W."/>
            <person name="Bohne A."/>
        </authorList>
    </citation>
    <scope>NUCLEOTIDE SEQUENCE [LARGE SCALE GENOMIC DNA]</scope>
    <source>
        <strain evidence="8">ZFMK-TIS-60720</strain>
        <tissue evidence="8">Whole Organism</tissue>
    </source>
</reference>